<gene>
    <name evidence="1" type="ORF">ACFQ39_03640</name>
</gene>
<accession>A0ABW3XYP7</accession>
<dbReference type="PROSITE" id="PS51257">
    <property type="entry name" value="PROKAR_LIPOPROTEIN"/>
    <property type="match status" value="1"/>
</dbReference>
<dbReference type="Proteomes" id="UP001597201">
    <property type="component" value="Unassembled WGS sequence"/>
</dbReference>
<dbReference type="RefSeq" id="WP_377176552.1">
    <property type="nucleotide sequence ID" value="NZ_JBHTMY010000002.1"/>
</dbReference>
<evidence type="ECO:0000313" key="1">
    <source>
        <dbReference type="EMBL" id="MFD1314697.1"/>
    </source>
</evidence>
<evidence type="ECO:0000313" key="2">
    <source>
        <dbReference type="Proteomes" id="UP001597201"/>
    </source>
</evidence>
<protein>
    <recommendedName>
        <fullName evidence="3">Lipoprotein</fullName>
    </recommendedName>
</protein>
<evidence type="ECO:0008006" key="3">
    <source>
        <dbReference type="Google" id="ProtNLM"/>
    </source>
</evidence>
<comment type="caution">
    <text evidence="1">The sequence shown here is derived from an EMBL/GenBank/DDBJ whole genome shotgun (WGS) entry which is preliminary data.</text>
</comment>
<dbReference type="EMBL" id="JBHTMY010000002">
    <property type="protein sequence ID" value="MFD1314697.1"/>
    <property type="molecule type" value="Genomic_DNA"/>
</dbReference>
<keyword evidence="2" id="KW-1185">Reference proteome</keyword>
<name>A0ABW3XYP7_9FLAO</name>
<sequence>MFKWGFFGLVLLTLLSCEMISNPQKTTQQITLDTILDLSTVDVYPLFETCQNFDSSTQNYCFEQTLKEELEERINEHVFEVYTEFNDTIYARIGFENTGKMYVKDLQLSELVKKEIPDFDTIFRDEVEKFPTFLQSSTKRGIPVHSVFTLPIIIKVKS</sequence>
<organism evidence="1 2">
    <name type="scientific">Namhaeicola litoreus</name>
    <dbReference type="NCBI Taxonomy" id="1052145"/>
    <lineage>
        <taxon>Bacteria</taxon>
        <taxon>Pseudomonadati</taxon>
        <taxon>Bacteroidota</taxon>
        <taxon>Flavobacteriia</taxon>
        <taxon>Flavobacteriales</taxon>
        <taxon>Flavobacteriaceae</taxon>
        <taxon>Namhaeicola</taxon>
    </lineage>
</organism>
<reference evidence="2" key="1">
    <citation type="journal article" date="2019" name="Int. J. Syst. Evol. Microbiol.">
        <title>The Global Catalogue of Microorganisms (GCM) 10K type strain sequencing project: providing services to taxonomists for standard genome sequencing and annotation.</title>
        <authorList>
            <consortium name="The Broad Institute Genomics Platform"/>
            <consortium name="The Broad Institute Genome Sequencing Center for Infectious Disease"/>
            <person name="Wu L."/>
            <person name="Ma J."/>
        </authorList>
    </citation>
    <scope>NUCLEOTIDE SEQUENCE [LARGE SCALE GENOMIC DNA]</scope>
    <source>
        <strain evidence="2">CCUG 61485</strain>
    </source>
</reference>
<proteinExistence type="predicted"/>